<dbReference type="PANTHER" id="PTHR33063">
    <property type="entry name" value="OS02G0583500 PROTEIN"/>
    <property type="match status" value="1"/>
</dbReference>
<sequence>MSMGGRKKRGCTRGVGLNKINNVLDKKMEINISTKEGRPTNAVQSVKLSNELGMIVRNILPVKPRWTKLTEVEMQITFDKLKQKLDVKGLRTDEEVCASIKKLLSLKSKDQRYRLHMYYLNHGKDSKPSTVSMTERIDLCTYWSKEKIHGSHDSRTCEDVVLRTCMAEGPFTF</sequence>
<reference evidence="2" key="1">
    <citation type="submission" date="2025-08" db="UniProtKB">
        <authorList>
            <consortium name="RefSeq"/>
        </authorList>
    </citation>
    <scope>IDENTIFICATION</scope>
</reference>
<evidence type="ECO:0000313" key="2">
    <source>
        <dbReference type="RefSeq" id="XP_010906431.1"/>
    </source>
</evidence>
<dbReference type="Proteomes" id="UP000504607">
    <property type="component" value="Unplaced"/>
</dbReference>
<gene>
    <name evidence="2" type="primary">LOC105033363</name>
</gene>
<protein>
    <submittedName>
        <fullName evidence="2">Uncharacterized protein LOC105033363</fullName>
    </submittedName>
</protein>
<keyword evidence="1" id="KW-1185">Reference proteome</keyword>
<dbReference type="PANTHER" id="PTHR33063:SF13">
    <property type="entry name" value="OS02G0583500 PROTEIN"/>
    <property type="match status" value="1"/>
</dbReference>
<accession>A0A6I9QBQ9</accession>
<name>A0A6I9QBQ9_ELAGV</name>
<evidence type="ECO:0000313" key="1">
    <source>
        <dbReference type="Proteomes" id="UP000504607"/>
    </source>
</evidence>
<dbReference type="AlphaFoldDB" id="A0A6I9QBQ9"/>
<organism evidence="1 2">
    <name type="scientific">Elaeis guineensis var. tenera</name>
    <name type="common">Oil palm</name>
    <dbReference type="NCBI Taxonomy" id="51953"/>
    <lineage>
        <taxon>Eukaryota</taxon>
        <taxon>Viridiplantae</taxon>
        <taxon>Streptophyta</taxon>
        <taxon>Embryophyta</taxon>
        <taxon>Tracheophyta</taxon>
        <taxon>Spermatophyta</taxon>
        <taxon>Magnoliopsida</taxon>
        <taxon>Liliopsida</taxon>
        <taxon>Arecaceae</taxon>
        <taxon>Arecoideae</taxon>
        <taxon>Cocoseae</taxon>
        <taxon>Elaeidinae</taxon>
        <taxon>Elaeis</taxon>
    </lineage>
</organism>
<proteinExistence type="predicted"/>
<dbReference type="OrthoDB" id="913284at2759"/>
<dbReference type="InParanoid" id="A0A6I9QBQ9"/>
<dbReference type="RefSeq" id="XP_010906431.1">
    <property type="nucleotide sequence ID" value="XM_010908129.3"/>
</dbReference>